<sequence length="292" mass="31155">MALMAFAGNSVLCRLALGEQAIDAAGFTVIRLLSGIVVLMVIIKLTQPAAFNLKRSITKVNASLTGLKAVKQHWLAPLALFIYAVTFSFAYITLETATGALVLFGMVQLTMIIASLMTGKRLQKLEWLGVMIAFIGLIYLMLPELTTPSLLGFVLMAISGVAWGVYTLAGKGSQKPIQDTCTNFMQTLPFVLLLILFAYPFFNLSAQGVLLAVLSGGIASGVGYSIWYSAVRYITSLQAAVLQLLVPIIAALGGVVFVSEPITLRMLVAAGLILGGIMLVSYASASDSYRTQ</sequence>
<evidence type="ECO:0000256" key="5">
    <source>
        <dbReference type="SAM" id="Phobius"/>
    </source>
</evidence>
<dbReference type="KEGG" id="cate:C2869_12365"/>
<dbReference type="InterPro" id="IPR000620">
    <property type="entry name" value="EamA_dom"/>
</dbReference>
<dbReference type="Proteomes" id="UP000244441">
    <property type="component" value="Chromosome"/>
</dbReference>
<proteinExistence type="predicted"/>
<name>A0A2S0VXQ2_9ALTE</name>
<evidence type="ECO:0000256" key="1">
    <source>
        <dbReference type="ARBA" id="ARBA00004141"/>
    </source>
</evidence>
<keyword evidence="2 5" id="KW-0812">Transmembrane</keyword>
<evidence type="ECO:0000256" key="4">
    <source>
        <dbReference type="ARBA" id="ARBA00023136"/>
    </source>
</evidence>
<dbReference type="GO" id="GO:0016020">
    <property type="term" value="C:membrane"/>
    <property type="evidence" value="ECO:0007669"/>
    <property type="project" value="UniProtKB-SubCell"/>
</dbReference>
<dbReference type="PANTHER" id="PTHR32322">
    <property type="entry name" value="INNER MEMBRANE TRANSPORTER"/>
    <property type="match status" value="1"/>
</dbReference>
<dbReference type="PANTHER" id="PTHR32322:SF9">
    <property type="entry name" value="AMINO-ACID METABOLITE EFFLUX PUMP-RELATED"/>
    <property type="match status" value="1"/>
</dbReference>
<protein>
    <submittedName>
        <fullName evidence="7">EamA family transporter</fullName>
    </submittedName>
</protein>
<feature type="transmembrane region" description="Helical" evidence="5">
    <location>
        <begin position="100"/>
        <end position="118"/>
    </location>
</feature>
<organism evidence="7 8">
    <name type="scientific">Saccharobesus litoralis</name>
    <dbReference type="NCBI Taxonomy" id="2172099"/>
    <lineage>
        <taxon>Bacteria</taxon>
        <taxon>Pseudomonadati</taxon>
        <taxon>Pseudomonadota</taxon>
        <taxon>Gammaproteobacteria</taxon>
        <taxon>Alteromonadales</taxon>
        <taxon>Alteromonadaceae</taxon>
        <taxon>Saccharobesus</taxon>
    </lineage>
</organism>
<reference evidence="7 8" key="1">
    <citation type="submission" date="2018-01" db="EMBL/GenBank/DDBJ databases">
        <title>Genome sequence of a Cantenovulum-like bacteria.</title>
        <authorList>
            <person name="Tan W.R."/>
            <person name="Lau N.-S."/>
            <person name="Go F."/>
            <person name="Amirul A.-A.A."/>
        </authorList>
    </citation>
    <scope>NUCLEOTIDE SEQUENCE [LARGE SCALE GENOMIC DNA]</scope>
    <source>
        <strain evidence="7 8">CCB-QB4</strain>
    </source>
</reference>
<feature type="transmembrane region" description="Helical" evidence="5">
    <location>
        <begin position="125"/>
        <end position="142"/>
    </location>
</feature>
<dbReference type="Pfam" id="PF00892">
    <property type="entry name" value="EamA"/>
    <property type="match status" value="1"/>
</dbReference>
<feature type="transmembrane region" description="Helical" evidence="5">
    <location>
        <begin position="181"/>
        <end position="202"/>
    </location>
</feature>
<evidence type="ECO:0000259" key="6">
    <source>
        <dbReference type="Pfam" id="PF00892"/>
    </source>
</evidence>
<evidence type="ECO:0000313" key="7">
    <source>
        <dbReference type="EMBL" id="AWB69006.1"/>
    </source>
</evidence>
<keyword evidence="4 5" id="KW-0472">Membrane</keyword>
<dbReference type="SUPFAM" id="SSF103481">
    <property type="entry name" value="Multidrug resistance efflux transporter EmrE"/>
    <property type="match status" value="2"/>
</dbReference>
<dbReference type="InterPro" id="IPR037185">
    <property type="entry name" value="EmrE-like"/>
</dbReference>
<feature type="transmembrane region" description="Helical" evidence="5">
    <location>
        <begin position="264"/>
        <end position="285"/>
    </location>
</feature>
<dbReference type="EMBL" id="CP026604">
    <property type="protein sequence ID" value="AWB69006.1"/>
    <property type="molecule type" value="Genomic_DNA"/>
</dbReference>
<keyword evidence="3 5" id="KW-1133">Transmembrane helix</keyword>
<keyword evidence="8" id="KW-1185">Reference proteome</keyword>
<feature type="transmembrane region" description="Helical" evidence="5">
    <location>
        <begin position="239"/>
        <end position="258"/>
    </location>
</feature>
<dbReference type="InterPro" id="IPR050638">
    <property type="entry name" value="AA-Vitamin_Transporters"/>
</dbReference>
<dbReference type="OrthoDB" id="321830at2"/>
<dbReference type="AlphaFoldDB" id="A0A2S0VXQ2"/>
<feature type="transmembrane region" description="Helical" evidence="5">
    <location>
        <begin position="74"/>
        <end position="94"/>
    </location>
</feature>
<feature type="transmembrane region" description="Helical" evidence="5">
    <location>
        <begin position="208"/>
        <end position="227"/>
    </location>
</feature>
<feature type="transmembrane region" description="Helical" evidence="5">
    <location>
        <begin position="148"/>
        <end position="169"/>
    </location>
</feature>
<feature type="domain" description="EamA" evidence="6">
    <location>
        <begin position="151"/>
        <end position="281"/>
    </location>
</feature>
<evidence type="ECO:0000256" key="2">
    <source>
        <dbReference type="ARBA" id="ARBA00022692"/>
    </source>
</evidence>
<evidence type="ECO:0000256" key="3">
    <source>
        <dbReference type="ARBA" id="ARBA00022989"/>
    </source>
</evidence>
<accession>A0A2S0VXQ2</accession>
<gene>
    <name evidence="7" type="ORF">C2869_12365</name>
</gene>
<evidence type="ECO:0000313" key="8">
    <source>
        <dbReference type="Proteomes" id="UP000244441"/>
    </source>
</evidence>
<feature type="transmembrane region" description="Helical" evidence="5">
    <location>
        <begin position="28"/>
        <end position="53"/>
    </location>
</feature>
<comment type="subcellular location">
    <subcellularLocation>
        <location evidence="1">Membrane</location>
        <topology evidence="1">Multi-pass membrane protein</topology>
    </subcellularLocation>
</comment>